<comment type="caution">
    <text evidence="1">The sequence shown here is derived from an EMBL/GenBank/DDBJ whole genome shotgun (WGS) entry which is preliminary data.</text>
</comment>
<keyword evidence="2" id="KW-1185">Reference proteome</keyword>
<dbReference type="GO" id="GO:0005524">
    <property type="term" value="F:ATP binding"/>
    <property type="evidence" value="ECO:0007669"/>
    <property type="project" value="UniProtKB-KW"/>
</dbReference>
<gene>
    <name evidence="1" type="ORF">D3227_29950</name>
</gene>
<dbReference type="PANTHER" id="PTHR32387:SF0">
    <property type="entry name" value="PROTEIN NO VEIN"/>
    <property type="match status" value="1"/>
</dbReference>
<dbReference type="EMBL" id="QZWZ01000034">
    <property type="protein sequence ID" value="RJT30824.1"/>
    <property type="molecule type" value="Genomic_DNA"/>
</dbReference>
<keyword evidence="1" id="KW-0547">Nucleotide-binding</keyword>
<protein>
    <submittedName>
        <fullName evidence="1">ATP-binding protein</fullName>
    </submittedName>
</protein>
<dbReference type="PANTHER" id="PTHR32387">
    <property type="entry name" value="WU:FJ29H11"/>
    <property type="match status" value="1"/>
</dbReference>
<evidence type="ECO:0000313" key="1">
    <source>
        <dbReference type="EMBL" id="RJT30824.1"/>
    </source>
</evidence>
<dbReference type="Proteomes" id="UP000272706">
    <property type="component" value="Unassembled WGS sequence"/>
</dbReference>
<keyword evidence="1" id="KW-0067">ATP-binding</keyword>
<sequence>MIDGRDSLLGRVANTEAIAGPVSPHEHIRRETLERIQHFLSKPQLRVYRDLKGMCERVSDSYRDRVVVELLQNAHDAHPAGAPPGRIRIALDPNEGACGTLYVANEGAGFAQRNFDALCSPTLTTKNVNEAIGNKGVGFLSVFQVSSHPEVYSRLSDTSGTFDGYCFGFAADGTLRTFLETEELGDHADQIIASMPRLYLACPASSFPVAVQKLASERFVTVIRLPLKSDDALTAVQRQLALLSAQTPPVQLFLPRIKELSVSMDPTIAATVLERHCEVLQVLDDTRLLKARCGIRSFIVAEKTVPHQTMLDIILRDIAAEALPEAWEDWTGDAIVSIAVAAHGDPLEPRLYNFLPMGEGAKAPFSGYLDAPFFATLDRLRVQDGVEVNTFLLDTARQLALDAAALALTSLSRSEARQAVLDLVLWNKTDAAMRERVLTSAVPLVPTVPVLGRSEDWATFQKAKIWNGDVFLSPPLGCSSHRLSHRGC</sequence>
<reference evidence="1 2" key="1">
    <citation type="submission" date="2018-09" db="EMBL/GenBank/DDBJ databases">
        <title>Mesorhizobium carmichaelinearum sp. nov. isolated from Carmichaelinea spp. root nodules in New Zealand.</title>
        <authorList>
            <person name="De Meyer S.E."/>
        </authorList>
    </citation>
    <scope>NUCLEOTIDE SEQUENCE [LARGE SCALE GENOMIC DNA]</scope>
    <source>
        <strain evidence="1 2">ICMP19557</strain>
    </source>
</reference>
<dbReference type="AlphaFoldDB" id="A0A3A5KE13"/>
<proteinExistence type="predicted"/>
<name>A0A3A5KE13_9HYPH</name>
<dbReference type="SUPFAM" id="SSF55874">
    <property type="entry name" value="ATPase domain of HSP90 chaperone/DNA topoisomerase II/histidine kinase"/>
    <property type="match status" value="1"/>
</dbReference>
<dbReference type="Gene3D" id="3.30.565.10">
    <property type="entry name" value="Histidine kinase-like ATPase, C-terminal domain"/>
    <property type="match status" value="1"/>
</dbReference>
<dbReference type="InterPro" id="IPR036890">
    <property type="entry name" value="HATPase_C_sf"/>
</dbReference>
<organism evidence="1 2">
    <name type="scientific">Mesorhizobium waimense</name>
    <dbReference type="NCBI Taxonomy" id="1300307"/>
    <lineage>
        <taxon>Bacteria</taxon>
        <taxon>Pseudomonadati</taxon>
        <taxon>Pseudomonadota</taxon>
        <taxon>Alphaproteobacteria</taxon>
        <taxon>Hyphomicrobiales</taxon>
        <taxon>Phyllobacteriaceae</taxon>
        <taxon>Mesorhizobium</taxon>
    </lineage>
</organism>
<dbReference type="NCBIfam" id="NF047352">
    <property type="entry name" value="P_loop_sacsin"/>
    <property type="match status" value="1"/>
</dbReference>
<dbReference type="InterPro" id="IPR052957">
    <property type="entry name" value="Auxin_embryo_med"/>
</dbReference>
<evidence type="ECO:0000313" key="2">
    <source>
        <dbReference type="Proteomes" id="UP000272706"/>
    </source>
</evidence>
<accession>A0A3A5KE13</accession>